<dbReference type="AlphaFoldDB" id="A0A182SVV8"/>
<feature type="transmembrane region" description="Helical" evidence="1">
    <location>
        <begin position="968"/>
        <end position="990"/>
    </location>
</feature>
<feature type="transmembrane region" description="Helical" evidence="1">
    <location>
        <begin position="1072"/>
        <end position="1093"/>
    </location>
</feature>
<sequence>MLLYDVSVKVIYLSDFGMPKQILELKEANTIAMQEIVYDELNRPAIKTKWTEINQANSSSLFSYRRNFIEQEERFWTTGQLQGEVTRLNKDCEGFPYSRTVYAANPLEDKAEQSVPGKSFAIDSSFAKRFDSKERIDFLENLFPSIDGFHYTDEHYPDQSIYVTVYDRRKLKVADYVRTHSGDHHLTTYQYDADGRLVLQLPPTYHEQANTFSRTSSFFGGAFSTEHKELQRLWGTWYEYDRQHGLITVKKTPDAESTRYLYTPEGLLRFVVQQNSSNVMYYSYSSLTTSALYTSGNVSLIINYKYRKNLIHEIQYPAAVRGKRFRLRYDYDHRGKVIGIANAATEEKYVTIENNSMGLPKRSYIQPNSPHAYLRTFHYNQPGYLTKIEDPYLSEAIDYIGNGYGGRPIGDGTVQATHFNATWHAHTDTKHLKLKPSHLGTGRRSKLCYDALVTAGYVDSAGRPLKSFYPLLELRLPIVCRLGTYGHHIAAVLNGRGFPQTYGHRYDYGNHRQLIRAKYFQNSSEEQFTPLRRETFADIQGISVESSKDIWQKLRDAGFLHTDCSTSSAMDCHGMPGKSLFHPTIASHPNAFSLSSLLVRVITQRKNLSKSVFDQLCALWYQDDIPEAINNTCTATWKMLSEAGFIGEKSNFGMTAVNEELRGLLSDYTTQLPAIVGVLYHKFSTALGYSSADVQSFAIDANGNHRLFYTGFRRYRLEYVRHTNKIAFVYRTNLGTRTGLEEMRFQVNHNEEGSVTRATHKGIENIVYDPLFNRATEITLTDGRQLKFDYNVRGHRLYKHVYDHTGRLISKKYYIRDLQGKPLIEYEANYRKNETGNDTLSNARATVFIYAEDRLIGFIRNDQFYSVSLDHEGSVRLIIKNGKIVAAYDYLPYGELLRSYGEDPDNHLDYRFTGKEWDEETNLYDFHARLYDPELGRFLQMDPKEQYASPYLYAGNSPVSLVDPDGQFAFLVVAILAVTGAYIGASAANNSWNPTKWTLKKALIGGLVGGLIGGMAPFGIAGSVTFLSGYIGTAAAIGVITTTSIGFAYASLASASGSWDPSKWDWTQPGTWNALFIGALTGATLFNAVGGIQKAFLGYTGLSRTAFVIVTSGTTGGFLLYSGSLANDGNLRFWEWDWSKPATVWGVMEGASFGLSISPKLNSVTQQVTGRLQKLKEIGNAIKVNDFKAVGSLLKEEAKAWKQIYTNVITGETVQDAITAGKAAGSPAGTILLDKIPPEFSKKAQRRSVD</sequence>
<evidence type="ECO:0000313" key="4">
    <source>
        <dbReference type="Proteomes" id="UP000075901"/>
    </source>
</evidence>
<name>A0A182SVV8_9DIPT</name>
<keyword evidence="1" id="KW-0472">Membrane</keyword>
<dbReference type="InterPro" id="IPR045619">
    <property type="entry name" value="DUF6443"/>
</dbReference>
<accession>A0A182SVV8</accession>
<proteinExistence type="predicted"/>
<evidence type="ECO:0000313" key="3">
    <source>
        <dbReference type="EnsemblMetazoa" id="AMAM014469-PA"/>
    </source>
</evidence>
<feature type="domain" description="DUF6443" evidence="2">
    <location>
        <begin position="5"/>
        <end position="125"/>
    </location>
</feature>
<dbReference type="InterPro" id="IPR050708">
    <property type="entry name" value="T6SS_VgrG/RHS"/>
</dbReference>
<evidence type="ECO:0000259" key="2">
    <source>
        <dbReference type="Pfam" id="PF20041"/>
    </source>
</evidence>
<dbReference type="PANTHER" id="PTHR32305:SF15">
    <property type="entry name" value="PROTEIN RHSA-RELATED"/>
    <property type="match status" value="1"/>
</dbReference>
<dbReference type="Pfam" id="PF20041">
    <property type="entry name" value="DUF6443"/>
    <property type="match status" value="1"/>
</dbReference>
<organism evidence="3 4">
    <name type="scientific">Anopheles maculatus</name>
    <dbReference type="NCBI Taxonomy" id="74869"/>
    <lineage>
        <taxon>Eukaryota</taxon>
        <taxon>Metazoa</taxon>
        <taxon>Ecdysozoa</taxon>
        <taxon>Arthropoda</taxon>
        <taxon>Hexapoda</taxon>
        <taxon>Insecta</taxon>
        <taxon>Pterygota</taxon>
        <taxon>Neoptera</taxon>
        <taxon>Endopterygota</taxon>
        <taxon>Diptera</taxon>
        <taxon>Nematocera</taxon>
        <taxon>Culicoidea</taxon>
        <taxon>Culicidae</taxon>
        <taxon>Anophelinae</taxon>
        <taxon>Anopheles</taxon>
        <taxon>Anopheles maculatus group</taxon>
    </lineage>
</organism>
<dbReference type="Proteomes" id="UP000075901">
    <property type="component" value="Unassembled WGS sequence"/>
</dbReference>
<dbReference type="EnsemblMetazoa" id="AMAM014469-RA">
    <property type="protein sequence ID" value="AMAM014469-PA"/>
    <property type="gene ID" value="AMAM014469"/>
</dbReference>
<dbReference type="VEuPathDB" id="VectorBase:AMAM014469"/>
<dbReference type="Gene3D" id="2.180.10.10">
    <property type="entry name" value="RHS repeat-associated core"/>
    <property type="match status" value="2"/>
</dbReference>
<protein>
    <recommendedName>
        <fullName evidence="2">DUF6443 domain-containing protein</fullName>
    </recommendedName>
</protein>
<feature type="transmembrane region" description="Helical" evidence="1">
    <location>
        <begin position="1105"/>
        <end position="1123"/>
    </location>
</feature>
<keyword evidence="1" id="KW-1133">Transmembrane helix</keyword>
<dbReference type="PANTHER" id="PTHR32305">
    <property type="match status" value="1"/>
</dbReference>
<dbReference type="InterPro" id="IPR022385">
    <property type="entry name" value="Rhs_assc_core"/>
</dbReference>
<keyword evidence="1" id="KW-0812">Transmembrane</keyword>
<feature type="transmembrane region" description="Helical" evidence="1">
    <location>
        <begin position="1002"/>
        <end position="1024"/>
    </location>
</feature>
<reference evidence="3" key="2">
    <citation type="submission" date="2020-05" db="UniProtKB">
        <authorList>
            <consortium name="EnsemblMetazoa"/>
        </authorList>
    </citation>
    <scope>IDENTIFICATION</scope>
    <source>
        <strain evidence="3">maculatus3</strain>
    </source>
</reference>
<feature type="transmembrane region" description="Helical" evidence="1">
    <location>
        <begin position="1030"/>
        <end position="1052"/>
    </location>
</feature>
<evidence type="ECO:0000256" key="1">
    <source>
        <dbReference type="SAM" id="Phobius"/>
    </source>
</evidence>
<dbReference type="NCBIfam" id="TIGR03696">
    <property type="entry name" value="Rhs_assc_core"/>
    <property type="match status" value="1"/>
</dbReference>
<keyword evidence="4" id="KW-1185">Reference proteome</keyword>
<reference evidence="4" key="1">
    <citation type="submission" date="2013-09" db="EMBL/GenBank/DDBJ databases">
        <title>The Genome Sequence of Anopheles maculatus species B.</title>
        <authorList>
            <consortium name="The Broad Institute Genomics Platform"/>
            <person name="Neafsey D.E."/>
            <person name="Besansky N."/>
            <person name="Howell P."/>
            <person name="Walton C."/>
            <person name="Young S.K."/>
            <person name="Zeng Q."/>
            <person name="Gargeya S."/>
            <person name="Fitzgerald M."/>
            <person name="Haas B."/>
            <person name="Abouelleil A."/>
            <person name="Allen A.W."/>
            <person name="Alvarado L."/>
            <person name="Arachchi H.M."/>
            <person name="Berlin A.M."/>
            <person name="Chapman S.B."/>
            <person name="Gainer-Dewar J."/>
            <person name="Goldberg J."/>
            <person name="Griggs A."/>
            <person name="Gujja S."/>
            <person name="Hansen M."/>
            <person name="Howarth C."/>
            <person name="Imamovic A."/>
            <person name="Ireland A."/>
            <person name="Larimer J."/>
            <person name="McCowan C."/>
            <person name="Murphy C."/>
            <person name="Pearson M."/>
            <person name="Poon T.W."/>
            <person name="Priest M."/>
            <person name="Roberts A."/>
            <person name="Saif S."/>
            <person name="Shea T."/>
            <person name="Sisk P."/>
            <person name="Sykes S."/>
            <person name="Wortman J."/>
            <person name="Nusbaum C."/>
            <person name="Birren B."/>
        </authorList>
    </citation>
    <scope>NUCLEOTIDE SEQUENCE [LARGE SCALE GENOMIC DNA]</scope>
    <source>
        <strain evidence="4">maculatus3</strain>
    </source>
</reference>